<dbReference type="PANTHER" id="PTHR43075">
    <property type="entry name" value="FORMATE LYASE ACTIVATING ENZYME, PUTATIVE (AFU_ORTHOLOGUE AFUA_2G15630)-RELATED"/>
    <property type="match status" value="1"/>
</dbReference>
<dbReference type="InterPro" id="IPR040085">
    <property type="entry name" value="MJ0674-like"/>
</dbReference>
<dbReference type="Proteomes" id="UP000070400">
    <property type="component" value="Unassembled WGS sequence"/>
</dbReference>
<evidence type="ECO:0000256" key="4">
    <source>
        <dbReference type="ARBA" id="ARBA00023014"/>
    </source>
</evidence>
<evidence type="ECO:0000313" key="6">
    <source>
        <dbReference type="EMBL" id="KXB02333.1"/>
    </source>
</evidence>
<keyword evidence="4" id="KW-0411">Iron-sulfur</keyword>
<dbReference type="GO" id="GO:0003824">
    <property type="term" value="F:catalytic activity"/>
    <property type="evidence" value="ECO:0007669"/>
    <property type="project" value="InterPro"/>
</dbReference>
<keyword evidence="7" id="KW-1185">Reference proteome</keyword>
<dbReference type="SFLD" id="SFLDG01099">
    <property type="entry name" value="Uncharacterised_Radical_SAM_Su"/>
    <property type="match status" value="1"/>
</dbReference>
<proteinExistence type="predicted"/>
<evidence type="ECO:0000256" key="2">
    <source>
        <dbReference type="ARBA" id="ARBA00022723"/>
    </source>
</evidence>
<dbReference type="GO" id="GO:0046872">
    <property type="term" value="F:metal ion binding"/>
    <property type="evidence" value="ECO:0007669"/>
    <property type="project" value="UniProtKB-KW"/>
</dbReference>
<dbReference type="PATRIC" id="fig|1698273.3.peg.250"/>
<reference evidence="6 7" key="1">
    <citation type="journal article" date="2016" name="Sci. Rep.">
        <title>Metabolic traits of an uncultured archaeal lineage -MSBL1- from brine pools of the Red Sea.</title>
        <authorList>
            <person name="Mwirichia R."/>
            <person name="Alam I."/>
            <person name="Rashid M."/>
            <person name="Vinu M."/>
            <person name="Ba-Alawi W."/>
            <person name="Anthony Kamau A."/>
            <person name="Kamanda Ngugi D."/>
            <person name="Goker M."/>
            <person name="Klenk H.P."/>
            <person name="Bajic V."/>
            <person name="Stingl U."/>
        </authorList>
    </citation>
    <scope>NUCLEOTIDE SEQUENCE [LARGE SCALE GENOMIC DNA]</scope>
    <source>
        <strain evidence="6">SCGC-AAA261D19</strain>
    </source>
</reference>
<dbReference type="PANTHER" id="PTHR43075:SF1">
    <property type="entry name" value="FORMATE LYASE ACTIVATING ENZYME, PUTATIVE (AFU_ORTHOLOGUE AFUA_2G15630)-RELATED"/>
    <property type="match status" value="1"/>
</dbReference>
<organism evidence="6 7">
    <name type="scientific">candidate division MSBL1 archaeon SCGC-AAA261D19</name>
    <dbReference type="NCBI Taxonomy" id="1698273"/>
    <lineage>
        <taxon>Archaea</taxon>
        <taxon>Methanobacteriati</taxon>
        <taxon>Methanobacteriota</taxon>
        <taxon>candidate division MSBL1</taxon>
    </lineage>
</organism>
<keyword evidence="3" id="KW-0408">Iron</keyword>
<dbReference type="EMBL" id="LHXX01000018">
    <property type="protein sequence ID" value="KXB02333.1"/>
    <property type="molecule type" value="Genomic_DNA"/>
</dbReference>
<dbReference type="InterPro" id="IPR013785">
    <property type="entry name" value="Aldolase_TIM"/>
</dbReference>
<keyword evidence="2" id="KW-0479">Metal-binding</keyword>
<keyword evidence="1" id="KW-0949">S-adenosyl-L-methionine</keyword>
<evidence type="ECO:0000256" key="1">
    <source>
        <dbReference type="ARBA" id="ARBA00022691"/>
    </source>
</evidence>
<dbReference type="Pfam" id="PF04055">
    <property type="entry name" value="Radical_SAM"/>
    <property type="match status" value="1"/>
</dbReference>
<dbReference type="SFLD" id="SFLDS00029">
    <property type="entry name" value="Radical_SAM"/>
    <property type="match status" value="1"/>
</dbReference>
<dbReference type="InterPro" id="IPR058240">
    <property type="entry name" value="rSAM_sf"/>
</dbReference>
<dbReference type="SUPFAM" id="SSF102114">
    <property type="entry name" value="Radical SAM enzymes"/>
    <property type="match status" value="1"/>
</dbReference>
<accession>A0A133V7D7</accession>
<name>A0A133V7D7_9EURY</name>
<gene>
    <name evidence="6" type="ORF">AKJ43_01990</name>
</gene>
<dbReference type="Gene3D" id="3.20.20.70">
    <property type="entry name" value="Aldolase class I"/>
    <property type="match status" value="1"/>
</dbReference>
<dbReference type="AlphaFoldDB" id="A0A133V7D7"/>
<dbReference type="CDD" id="cd01335">
    <property type="entry name" value="Radical_SAM"/>
    <property type="match status" value="1"/>
</dbReference>
<feature type="domain" description="Radical SAM core" evidence="5">
    <location>
        <begin position="134"/>
        <end position="290"/>
    </location>
</feature>
<evidence type="ECO:0000259" key="5">
    <source>
        <dbReference type="Pfam" id="PF04055"/>
    </source>
</evidence>
<evidence type="ECO:0000256" key="3">
    <source>
        <dbReference type="ARBA" id="ARBA00023004"/>
    </source>
</evidence>
<dbReference type="GO" id="GO:0051536">
    <property type="term" value="F:iron-sulfur cluster binding"/>
    <property type="evidence" value="ECO:0007669"/>
    <property type="project" value="UniProtKB-KW"/>
</dbReference>
<sequence length="345" mass="39064">MDALGRYLKVMSDNLPAKFMICRRVPVKTELSSEEGELWQAHKDGLRSCRGLINKINNGKVELKKLKVPEVSLLDLKVELARRILKSCHFCERECGVDRTEGETGFCRVGAKPRVSSEFIHYGEEPELVPSFTIFFSGCTFKCQFCQNWDISQNPSDGTLVSSGALSSSISTKRRKGTRNINWVGGDPTPNLHVILEALNECKLNVPSVWNSNMYLSKDGMNLLFGTQDVYLTDMKYGNDECALKYSKAPNYWEVISRNHKLAFSDAELIIRHLVLPGHVECCTKPVLEWIANNLGPSVRINLMEQYRPAGRAHDYPELSRRPTSDEMNRAFQIAKETELKNLAK</sequence>
<protein>
    <recommendedName>
        <fullName evidence="5">Radical SAM core domain-containing protein</fullName>
    </recommendedName>
</protein>
<evidence type="ECO:0000313" key="7">
    <source>
        <dbReference type="Proteomes" id="UP000070400"/>
    </source>
</evidence>
<dbReference type="InterPro" id="IPR007197">
    <property type="entry name" value="rSAM"/>
</dbReference>
<comment type="caution">
    <text evidence="6">The sequence shown here is derived from an EMBL/GenBank/DDBJ whole genome shotgun (WGS) entry which is preliminary data.</text>
</comment>